<dbReference type="Proteomes" id="UP000178222">
    <property type="component" value="Unassembled WGS sequence"/>
</dbReference>
<dbReference type="InterPro" id="IPR036771">
    <property type="entry name" value="ATPsynth_dsu/esu_N"/>
</dbReference>
<feature type="domain" description="ATP synthase F1 complex delta/epsilon subunit N-terminal" evidence="2">
    <location>
        <begin position="4"/>
        <end position="80"/>
    </location>
</feature>
<accession>A0A1G2RVJ6</accession>
<dbReference type="SUPFAM" id="SSF51344">
    <property type="entry name" value="Epsilon subunit of F1F0-ATP synthase N-terminal domain"/>
    <property type="match status" value="1"/>
</dbReference>
<comment type="caution">
    <text evidence="3">The sequence shown here is derived from an EMBL/GenBank/DDBJ whole genome shotgun (WGS) entry which is preliminary data.</text>
</comment>
<evidence type="ECO:0000256" key="1">
    <source>
        <dbReference type="ARBA" id="ARBA00023196"/>
    </source>
</evidence>
<keyword evidence="1" id="KW-0066">ATP synthesis</keyword>
<sequence>MTFPLRVFAIDREIFVGDANSLTVPSTTGQIQILPEHTSLISLLKEGEVIIEAADGTVSKLPIAGGTVEVTDKEVVALVNF</sequence>
<dbReference type="EMBL" id="MHUL01000033">
    <property type="protein sequence ID" value="OHA76478.1"/>
    <property type="molecule type" value="Genomic_DNA"/>
</dbReference>
<evidence type="ECO:0000259" key="2">
    <source>
        <dbReference type="Pfam" id="PF02823"/>
    </source>
</evidence>
<proteinExistence type="predicted"/>
<dbReference type="GO" id="GO:0015986">
    <property type="term" value="P:proton motive force-driven ATP synthesis"/>
    <property type="evidence" value="ECO:0007669"/>
    <property type="project" value="InterPro"/>
</dbReference>
<evidence type="ECO:0000313" key="3">
    <source>
        <dbReference type="EMBL" id="OHA76478.1"/>
    </source>
</evidence>
<dbReference type="Gene3D" id="2.60.15.10">
    <property type="entry name" value="F0F1 ATP synthase delta/epsilon subunit, N-terminal"/>
    <property type="match status" value="1"/>
</dbReference>
<dbReference type="GO" id="GO:0045259">
    <property type="term" value="C:proton-transporting ATP synthase complex"/>
    <property type="evidence" value="ECO:0007669"/>
    <property type="project" value="UniProtKB-KW"/>
</dbReference>
<dbReference type="InterPro" id="IPR020546">
    <property type="entry name" value="ATP_synth_F1_dsu/esu_N"/>
</dbReference>
<keyword evidence="1" id="KW-0139">CF(1)</keyword>
<name>A0A1G2RVJ6_9BACT</name>
<protein>
    <recommendedName>
        <fullName evidence="2">ATP synthase F1 complex delta/epsilon subunit N-terminal domain-containing protein</fullName>
    </recommendedName>
</protein>
<gene>
    <name evidence="3" type="ORF">A3J30_00385</name>
</gene>
<organism evidence="3 4">
    <name type="scientific">Candidatus Wildermuthbacteria bacterium RIFCSPLOWO2_02_FULL_47_9c</name>
    <dbReference type="NCBI Taxonomy" id="1802466"/>
    <lineage>
        <taxon>Bacteria</taxon>
        <taxon>Candidatus Wildermuthiibacteriota</taxon>
    </lineage>
</organism>
<dbReference type="AlphaFoldDB" id="A0A1G2RVJ6"/>
<evidence type="ECO:0000313" key="4">
    <source>
        <dbReference type="Proteomes" id="UP000178222"/>
    </source>
</evidence>
<reference evidence="3 4" key="1">
    <citation type="journal article" date="2016" name="Nat. Commun.">
        <title>Thousands of microbial genomes shed light on interconnected biogeochemical processes in an aquifer system.</title>
        <authorList>
            <person name="Anantharaman K."/>
            <person name="Brown C.T."/>
            <person name="Hug L.A."/>
            <person name="Sharon I."/>
            <person name="Castelle C.J."/>
            <person name="Probst A.J."/>
            <person name="Thomas B.C."/>
            <person name="Singh A."/>
            <person name="Wilkins M.J."/>
            <person name="Karaoz U."/>
            <person name="Brodie E.L."/>
            <person name="Williams K.H."/>
            <person name="Hubbard S.S."/>
            <person name="Banfield J.F."/>
        </authorList>
    </citation>
    <scope>NUCLEOTIDE SEQUENCE [LARGE SCALE GENOMIC DNA]</scope>
</reference>
<dbReference type="Pfam" id="PF02823">
    <property type="entry name" value="ATP-synt_DE_N"/>
    <property type="match status" value="1"/>
</dbReference>